<keyword evidence="3" id="KW-1185">Reference proteome</keyword>
<reference evidence="2 3" key="1">
    <citation type="journal article" date="2023" name="Plants (Basel)">
        <title>Bridging the Gap: Combining Genomics and Transcriptomics Approaches to Understand Stylosanthes scabra, an Orphan Legume from the Brazilian Caatinga.</title>
        <authorList>
            <person name="Ferreira-Neto J.R.C."/>
            <person name="da Silva M.D."/>
            <person name="Binneck E."/>
            <person name="de Melo N.F."/>
            <person name="da Silva R.H."/>
            <person name="de Melo A.L.T.M."/>
            <person name="Pandolfi V."/>
            <person name="Bustamante F.O."/>
            <person name="Brasileiro-Vidal A.C."/>
            <person name="Benko-Iseppon A.M."/>
        </authorList>
    </citation>
    <scope>NUCLEOTIDE SEQUENCE [LARGE SCALE GENOMIC DNA]</scope>
    <source>
        <tissue evidence="2">Leaves</tissue>
    </source>
</reference>
<evidence type="ECO:0000313" key="3">
    <source>
        <dbReference type="Proteomes" id="UP001341840"/>
    </source>
</evidence>
<evidence type="ECO:0000256" key="1">
    <source>
        <dbReference type="SAM" id="MobiDB-lite"/>
    </source>
</evidence>
<comment type="caution">
    <text evidence="2">The sequence shown here is derived from an EMBL/GenBank/DDBJ whole genome shotgun (WGS) entry which is preliminary data.</text>
</comment>
<protein>
    <submittedName>
        <fullName evidence="2">Uncharacterized protein</fullName>
    </submittedName>
</protein>
<name>A0ABU6Z6J2_9FABA</name>
<dbReference type="Proteomes" id="UP001341840">
    <property type="component" value="Unassembled WGS sequence"/>
</dbReference>
<gene>
    <name evidence="2" type="ORF">PIB30_021672</name>
</gene>
<feature type="region of interest" description="Disordered" evidence="1">
    <location>
        <begin position="248"/>
        <end position="268"/>
    </location>
</feature>
<feature type="compositionally biased region" description="Basic residues" evidence="1">
    <location>
        <begin position="253"/>
        <end position="268"/>
    </location>
</feature>
<organism evidence="2 3">
    <name type="scientific">Stylosanthes scabra</name>
    <dbReference type="NCBI Taxonomy" id="79078"/>
    <lineage>
        <taxon>Eukaryota</taxon>
        <taxon>Viridiplantae</taxon>
        <taxon>Streptophyta</taxon>
        <taxon>Embryophyta</taxon>
        <taxon>Tracheophyta</taxon>
        <taxon>Spermatophyta</taxon>
        <taxon>Magnoliopsida</taxon>
        <taxon>eudicotyledons</taxon>
        <taxon>Gunneridae</taxon>
        <taxon>Pentapetalae</taxon>
        <taxon>rosids</taxon>
        <taxon>fabids</taxon>
        <taxon>Fabales</taxon>
        <taxon>Fabaceae</taxon>
        <taxon>Papilionoideae</taxon>
        <taxon>50 kb inversion clade</taxon>
        <taxon>dalbergioids sensu lato</taxon>
        <taxon>Dalbergieae</taxon>
        <taxon>Pterocarpus clade</taxon>
        <taxon>Stylosanthes</taxon>
    </lineage>
</organism>
<accession>A0ABU6Z6J2</accession>
<proteinExistence type="predicted"/>
<sequence>MKPHSGKSLLNSHRSSRIVSISGMVVLDLIACIRFKLSDSKRIFSICKFLDTIIASLNDIASPASGEEQSLLEVEAVRSFPSWFLKATADELYAKYRILKKEIIPYEELRNIRREVQSSPLTPPHFNIVTLGMSRAVSIGSDTLPILTLISVPSPRSSTSLYDGRPPTSHSQLVAITDCWPTLRSLSQIRRHPTHRRLFVLHLSACLTSPPRCPRLLALPPPRCYLVVIAHRLLVVLESLPHHHAVLDSSARSRPHRRRSLPPRLRRL</sequence>
<evidence type="ECO:0000313" key="2">
    <source>
        <dbReference type="EMBL" id="MED6217875.1"/>
    </source>
</evidence>
<dbReference type="EMBL" id="JASCZI010271932">
    <property type="protein sequence ID" value="MED6217875.1"/>
    <property type="molecule type" value="Genomic_DNA"/>
</dbReference>